<dbReference type="Proteomes" id="UP000225448">
    <property type="component" value="Segment"/>
</dbReference>
<organism evidence="1 2">
    <name type="scientific">Pseudomonas phage Phabio</name>
    <dbReference type="NCBI Taxonomy" id="2006668"/>
    <lineage>
        <taxon>Viruses</taxon>
        <taxon>Duplodnaviria</taxon>
        <taxon>Heunggongvirae</taxon>
        <taxon>Uroviricota</taxon>
        <taxon>Caudoviricetes</taxon>
        <taxon>Chimalliviridae</taxon>
        <taxon>Phabiovirus</taxon>
        <taxon>Phabiovirus phabio</taxon>
    </lineage>
</organism>
<reference evidence="1 2" key="1">
    <citation type="submission" date="2017-05" db="EMBL/GenBank/DDBJ databases">
        <authorList>
            <person name="Song R."/>
            <person name="Chenine A.L."/>
            <person name="Ruprecht R.M."/>
        </authorList>
    </citation>
    <scope>NUCLEOTIDE SEQUENCE [LARGE SCALE GENOMIC DNA]</scope>
</reference>
<accession>A0A1Y0SZZ9</accession>
<gene>
    <name evidence="1" type="ORF">PHABIO_177</name>
</gene>
<evidence type="ECO:0000313" key="2">
    <source>
        <dbReference type="Proteomes" id="UP000225448"/>
    </source>
</evidence>
<name>A0A1Y0SZZ9_9CAUD</name>
<evidence type="ECO:0000313" key="1">
    <source>
        <dbReference type="EMBL" id="ARV76808.1"/>
    </source>
</evidence>
<dbReference type="EMBL" id="MF042360">
    <property type="protein sequence ID" value="ARV76808.1"/>
    <property type="molecule type" value="Genomic_DNA"/>
</dbReference>
<protein>
    <submittedName>
        <fullName evidence="1">Uncharacterized protein</fullName>
    </submittedName>
</protein>
<keyword evidence="2" id="KW-1185">Reference proteome</keyword>
<sequence>MITMEGSQALNLAKIHPTKCGTVFYRTKQLRSWMLVHDELANLDSRKDLVIGCNAPISSLDDLRSFIDSFMAHVLDGNRQLALVIDGERYVISIDHEVAGKGYRVHYDVQNGRCWVRQCRQGWLFPLVPCVMFDTLLGGILSDNWSSLPTENMITE</sequence>
<proteinExistence type="predicted"/>